<gene>
    <name evidence="5" type="ORF">BDK61_1060</name>
</gene>
<dbReference type="EMBL" id="RBWW01000001">
    <property type="protein sequence ID" value="RKS81766.1"/>
    <property type="molecule type" value="Genomic_DNA"/>
</dbReference>
<evidence type="ECO:0000256" key="1">
    <source>
        <dbReference type="ARBA" id="ARBA00023015"/>
    </source>
</evidence>
<protein>
    <submittedName>
        <fullName evidence="5">Putative DNA binding protein</fullName>
    </submittedName>
</protein>
<sequence>MYMREFIFTIDYERNVDPVMDVFIDYPETHSRTIACNVTRDGMWRLERVAGPETALEQLDDVYDDPVRCTECIGTRNCKTDWTYEVIGSDPGARTVYSYRSEAGDCHSIPRLAIDHVGRGVLVETERRGSRCEWRLLLCSDAGVDGLFEEMKSELREGLTVEFRQLSSPSYWVDEAVTLAELPPEQQAAVEAAVEHGYYRTPRDTSLTDLAETLDVSRSTLQYRLQRAEAWIVRSFVTRSMGPVQADEDVAEGGRLRIGRSGV</sequence>
<evidence type="ECO:0000259" key="4">
    <source>
        <dbReference type="Pfam" id="PF24281"/>
    </source>
</evidence>
<proteinExistence type="predicted"/>
<feature type="domain" description="HVO-2928 N-terminal" evidence="4">
    <location>
        <begin position="5"/>
        <end position="172"/>
    </location>
</feature>
<evidence type="ECO:0000313" key="6">
    <source>
        <dbReference type="Proteomes" id="UP000268233"/>
    </source>
</evidence>
<dbReference type="InterPro" id="IPR036388">
    <property type="entry name" value="WH-like_DNA-bd_sf"/>
</dbReference>
<dbReference type="PANTHER" id="PTHR34236:SF1">
    <property type="entry name" value="DIMETHYL SULFOXIDE REDUCTASE TRANSCRIPTIONAL ACTIVATOR"/>
    <property type="match status" value="1"/>
</dbReference>
<name>A0A495R3Y9_9EURY</name>
<organism evidence="5 6">
    <name type="scientific">Haloarcula quadrata</name>
    <dbReference type="NCBI Taxonomy" id="182779"/>
    <lineage>
        <taxon>Archaea</taxon>
        <taxon>Methanobacteriati</taxon>
        <taxon>Methanobacteriota</taxon>
        <taxon>Stenosarchaea group</taxon>
        <taxon>Halobacteria</taxon>
        <taxon>Halobacteriales</taxon>
        <taxon>Haloarculaceae</taxon>
        <taxon>Haloarcula</taxon>
    </lineage>
</organism>
<dbReference type="Pfam" id="PF24281">
    <property type="entry name" value="HVO_2928_N"/>
    <property type="match status" value="1"/>
</dbReference>
<evidence type="ECO:0000256" key="2">
    <source>
        <dbReference type="ARBA" id="ARBA00023163"/>
    </source>
</evidence>
<dbReference type="Pfam" id="PF04967">
    <property type="entry name" value="HTH_10"/>
    <property type="match status" value="1"/>
</dbReference>
<accession>A0A495R3Y9</accession>
<dbReference type="Gene3D" id="1.10.10.10">
    <property type="entry name" value="Winged helix-like DNA-binding domain superfamily/Winged helix DNA-binding domain"/>
    <property type="match status" value="1"/>
</dbReference>
<evidence type="ECO:0000313" key="5">
    <source>
        <dbReference type="EMBL" id="RKS81766.1"/>
    </source>
</evidence>
<dbReference type="Proteomes" id="UP000268233">
    <property type="component" value="Unassembled WGS sequence"/>
</dbReference>
<keyword evidence="6" id="KW-1185">Reference proteome</keyword>
<dbReference type="InterPro" id="IPR007050">
    <property type="entry name" value="HTH_bacterioopsin"/>
</dbReference>
<dbReference type="AlphaFoldDB" id="A0A495R3Y9"/>
<feature type="domain" description="HTH bat-type" evidence="3">
    <location>
        <begin position="184"/>
        <end position="233"/>
    </location>
</feature>
<keyword evidence="2" id="KW-0804">Transcription</keyword>
<comment type="caution">
    <text evidence="5">The sequence shown here is derived from an EMBL/GenBank/DDBJ whole genome shotgun (WGS) entry which is preliminary data.</text>
</comment>
<dbReference type="InterPro" id="IPR056529">
    <property type="entry name" value="HVO_2928_N"/>
</dbReference>
<evidence type="ECO:0000259" key="3">
    <source>
        <dbReference type="Pfam" id="PF04967"/>
    </source>
</evidence>
<dbReference type="PANTHER" id="PTHR34236">
    <property type="entry name" value="DIMETHYL SULFOXIDE REDUCTASE TRANSCRIPTIONAL ACTIVATOR"/>
    <property type="match status" value="1"/>
</dbReference>
<keyword evidence="1" id="KW-0805">Transcription regulation</keyword>
<reference evidence="5 6" key="1">
    <citation type="submission" date="2018-10" db="EMBL/GenBank/DDBJ databases">
        <title>Genomic Encyclopedia of Archaeal and Bacterial Type Strains, Phase II (KMG-II): from individual species to whole genera.</title>
        <authorList>
            <person name="Goeker M."/>
        </authorList>
    </citation>
    <scope>NUCLEOTIDE SEQUENCE [LARGE SCALE GENOMIC DNA]</scope>
    <source>
        <strain evidence="5 6">DSM 11927</strain>
    </source>
</reference>